<dbReference type="InterPro" id="IPR022764">
    <property type="entry name" value="Peptidase_S54_rhomboid_dom"/>
</dbReference>
<dbReference type="GO" id="GO:0016020">
    <property type="term" value="C:membrane"/>
    <property type="evidence" value="ECO:0007669"/>
    <property type="project" value="UniProtKB-SubCell"/>
</dbReference>
<reference evidence="8" key="1">
    <citation type="submission" date="2018-06" db="EMBL/GenBank/DDBJ databases">
        <authorList>
            <person name="Zhirakovskaya E."/>
        </authorList>
    </citation>
    <scope>NUCLEOTIDE SEQUENCE</scope>
</reference>
<feature type="region of interest" description="Disordered" evidence="5">
    <location>
        <begin position="1"/>
        <end position="21"/>
    </location>
</feature>
<feature type="transmembrane region" description="Helical" evidence="6">
    <location>
        <begin position="194"/>
        <end position="212"/>
    </location>
</feature>
<feature type="domain" description="Peptidase S54 rhomboid" evidence="7">
    <location>
        <begin position="65"/>
        <end position="208"/>
    </location>
</feature>
<accession>A0A3B0Z259</accession>
<feature type="transmembrane region" description="Helical" evidence="6">
    <location>
        <begin position="104"/>
        <end position="124"/>
    </location>
</feature>
<evidence type="ECO:0000313" key="8">
    <source>
        <dbReference type="EMBL" id="VAW87375.1"/>
    </source>
</evidence>
<feature type="transmembrane region" description="Helical" evidence="6">
    <location>
        <begin position="130"/>
        <end position="150"/>
    </location>
</feature>
<keyword evidence="3 6" id="KW-1133">Transmembrane helix</keyword>
<proteinExistence type="predicted"/>
<sequence length="218" mass="23786">MLTRMPSTPDNKPPPANNTKPPALTSLLKNGKLPLALCAIALLIQLGGHEASLWLRYDREGILNGEVWRIITGHLVHLGWPHLLMNLTGLILIWLLFGHLIKRNSWLIICTTSTIGISAGMMFFNPELKWYVGLSGVLHGMFVAGAIVSIKAGYRAEWLLLLLLSGKLAWEQMVGPLPGSAEFAGGNVIVDAHLYGAISGLLISLALITYYSSRRQTA</sequence>
<dbReference type="NCBIfam" id="TIGR03902">
    <property type="entry name" value="rhom_GG_sort"/>
    <property type="match status" value="1"/>
</dbReference>
<evidence type="ECO:0000256" key="1">
    <source>
        <dbReference type="ARBA" id="ARBA00004141"/>
    </source>
</evidence>
<dbReference type="GO" id="GO:0004252">
    <property type="term" value="F:serine-type endopeptidase activity"/>
    <property type="evidence" value="ECO:0007669"/>
    <property type="project" value="InterPro"/>
</dbReference>
<comment type="subcellular location">
    <subcellularLocation>
        <location evidence="1">Membrane</location>
        <topology evidence="1">Multi-pass membrane protein</topology>
    </subcellularLocation>
</comment>
<evidence type="ECO:0000259" key="7">
    <source>
        <dbReference type="Pfam" id="PF01694"/>
    </source>
</evidence>
<dbReference type="AlphaFoldDB" id="A0A3B0Z259"/>
<organism evidence="8">
    <name type="scientific">hydrothermal vent metagenome</name>
    <dbReference type="NCBI Taxonomy" id="652676"/>
    <lineage>
        <taxon>unclassified sequences</taxon>
        <taxon>metagenomes</taxon>
        <taxon>ecological metagenomes</taxon>
    </lineage>
</organism>
<dbReference type="EMBL" id="UOFQ01000063">
    <property type="protein sequence ID" value="VAW87375.1"/>
    <property type="molecule type" value="Genomic_DNA"/>
</dbReference>
<protein>
    <recommendedName>
        <fullName evidence="7">Peptidase S54 rhomboid domain-containing protein</fullName>
    </recommendedName>
</protein>
<dbReference type="Gene3D" id="1.20.1540.10">
    <property type="entry name" value="Rhomboid-like"/>
    <property type="match status" value="1"/>
</dbReference>
<keyword evidence="4 6" id="KW-0472">Membrane</keyword>
<dbReference type="SUPFAM" id="SSF144091">
    <property type="entry name" value="Rhomboid-like"/>
    <property type="match status" value="1"/>
</dbReference>
<gene>
    <name evidence="8" type="ORF">MNBD_GAMMA17-1597</name>
</gene>
<name>A0A3B0Z259_9ZZZZ</name>
<dbReference type="PANTHER" id="PTHR43066">
    <property type="entry name" value="RHOMBOID-RELATED PROTEIN"/>
    <property type="match status" value="1"/>
</dbReference>
<feature type="transmembrane region" description="Helical" evidence="6">
    <location>
        <begin position="157"/>
        <end position="174"/>
    </location>
</feature>
<evidence type="ECO:0000256" key="5">
    <source>
        <dbReference type="SAM" id="MobiDB-lite"/>
    </source>
</evidence>
<evidence type="ECO:0000256" key="4">
    <source>
        <dbReference type="ARBA" id="ARBA00023136"/>
    </source>
</evidence>
<dbReference type="Pfam" id="PF01694">
    <property type="entry name" value="Rhomboid"/>
    <property type="match status" value="1"/>
</dbReference>
<keyword evidence="2 6" id="KW-0812">Transmembrane</keyword>
<evidence type="ECO:0000256" key="3">
    <source>
        <dbReference type="ARBA" id="ARBA00022989"/>
    </source>
</evidence>
<evidence type="ECO:0000256" key="6">
    <source>
        <dbReference type="SAM" id="Phobius"/>
    </source>
</evidence>
<evidence type="ECO:0000256" key="2">
    <source>
        <dbReference type="ARBA" id="ARBA00022692"/>
    </source>
</evidence>
<dbReference type="InterPro" id="IPR035952">
    <property type="entry name" value="Rhomboid-like_sf"/>
</dbReference>
<dbReference type="InterPro" id="IPR023826">
    <property type="entry name" value="Rhom-like_SP_proteobac"/>
</dbReference>
<feature type="transmembrane region" description="Helical" evidence="6">
    <location>
        <begin position="75"/>
        <end position="97"/>
    </location>
</feature>